<protein>
    <submittedName>
        <fullName evidence="6">Ig-like domain-containing protein</fullName>
    </submittedName>
</protein>
<evidence type="ECO:0000256" key="3">
    <source>
        <dbReference type="ARBA" id="ARBA00023319"/>
    </source>
</evidence>
<dbReference type="WBParaSite" id="MBELARI_LOCUS15472">
    <property type="protein sequence ID" value="MBELARI_LOCUS15472"/>
    <property type="gene ID" value="MBELARI_LOCUS15472"/>
</dbReference>
<reference evidence="6" key="1">
    <citation type="submission" date="2024-02" db="UniProtKB">
        <authorList>
            <consortium name="WormBaseParasite"/>
        </authorList>
    </citation>
    <scope>IDENTIFICATION</scope>
</reference>
<dbReference type="SMART" id="SM00409">
    <property type="entry name" value="IG"/>
    <property type="match status" value="1"/>
</dbReference>
<dbReference type="PANTHER" id="PTHR47633">
    <property type="entry name" value="IMMUNOGLOBULIN"/>
    <property type="match status" value="1"/>
</dbReference>
<feature type="domain" description="Ig-like" evidence="4">
    <location>
        <begin position="5"/>
        <end position="95"/>
    </location>
</feature>
<dbReference type="InterPro" id="IPR003599">
    <property type="entry name" value="Ig_sub"/>
</dbReference>
<dbReference type="Pfam" id="PF07679">
    <property type="entry name" value="I-set"/>
    <property type="match status" value="1"/>
</dbReference>
<evidence type="ECO:0000313" key="5">
    <source>
        <dbReference type="Proteomes" id="UP000887575"/>
    </source>
</evidence>
<keyword evidence="2" id="KW-1015">Disulfide bond</keyword>
<dbReference type="Proteomes" id="UP000887575">
    <property type="component" value="Unassembled WGS sequence"/>
</dbReference>
<accession>A0AAF3EN53</accession>
<dbReference type="Gene3D" id="2.60.40.10">
    <property type="entry name" value="Immunoglobulins"/>
    <property type="match status" value="1"/>
</dbReference>
<dbReference type="FunFam" id="2.60.40.10:FF:000032">
    <property type="entry name" value="palladin isoform X1"/>
    <property type="match status" value="1"/>
</dbReference>
<evidence type="ECO:0000256" key="2">
    <source>
        <dbReference type="ARBA" id="ARBA00023157"/>
    </source>
</evidence>
<dbReference type="SMART" id="SM00408">
    <property type="entry name" value="IGc2"/>
    <property type="match status" value="1"/>
</dbReference>
<dbReference type="InterPro" id="IPR007110">
    <property type="entry name" value="Ig-like_dom"/>
</dbReference>
<dbReference type="InterPro" id="IPR013098">
    <property type="entry name" value="Ig_I-set"/>
</dbReference>
<dbReference type="InterPro" id="IPR036179">
    <property type="entry name" value="Ig-like_dom_sf"/>
</dbReference>
<dbReference type="PROSITE" id="PS50835">
    <property type="entry name" value="IG_LIKE"/>
    <property type="match status" value="1"/>
</dbReference>
<dbReference type="AlphaFoldDB" id="A0AAF3EN53"/>
<keyword evidence="1" id="KW-0677">Repeat</keyword>
<proteinExistence type="predicted"/>
<dbReference type="InterPro" id="IPR003598">
    <property type="entry name" value="Ig_sub2"/>
</dbReference>
<evidence type="ECO:0000313" key="6">
    <source>
        <dbReference type="WBParaSite" id="MBELARI_LOCUS15472"/>
    </source>
</evidence>
<dbReference type="SUPFAM" id="SSF48726">
    <property type="entry name" value="Immunoglobulin"/>
    <property type="match status" value="1"/>
</dbReference>
<dbReference type="InterPro" id="IPR013783">
    <property type="entry name" value="Ig-like_fold"/>
</dbReference>
<keyword evidence="3" id="KW-0393">Immunoglobulin domain</keyword>
<sequence>MTLQPYFERAPSILFKPDGSVLFECLCNGNPEPEIKWLFKDKECVGERYVAKKKKMVGKYTCTLQIKNPSQADQGVYKVTATNNRGTHSVEQPLSLVQVGKEVFKTLD</sequence>
<organism evidence="5 6">
    <name type="scientific">Mesorhabditis belari</name>
    <dbReference type="NCBI Taxonomy" id="2138241"/>
    <lineage>
        <taxon>Eukaryota</taxon>
        <taxon>Metazoa</taxon>
        <taxon>Ecdysozoa</taxon>
        <taxon>Nematoda</taxon>
        <taxon>Chromadorea</taxon>
        <taxon>Rhabditida</taxon>
        <taxon>Rhabditina</taxon>
        <taxon>Rhabditomorpha</taxon>
        <taxon>Rhabditoidea</taxon>
        <taxon>Rhabditidae</taxon>
        <taxon>Mesorhabditinae</taxon>
        <taxon>Mesorhabditis</taxon>
    </lineage>
</organism>
<keyword evidence="5" id="KW-1185">Reference proteome</keyword>
<evidence type="ECO:0000256" key="1">
    <source>
        <dbReference type="ARBA" id="ARBA00022737"/>
    </source>
</evidence>
<name>A0AAF3EN53_9BILA</name>
<evidence type="ECO:0000259" key="4">
    <source>
        <dbReference type="PROSITE" id="PS50835"/>
    </source>
</evidence>